<feature type="domain" description="Helix-turn-helix type 11" evidence="1">
    <location>
        <begin position="12"/>
        <end position="63"/>
    </location>
</feature>
<dbReference type="AlphaFoldDB" id="A0A266Q8D3"/>
<accession>A0A266Q8D3</accession>
<evidence type="ECO:0000259" key="1">
    <source>
        <dbReference type="Pfam" id="PF08279"/>
    </source>
</evidence>
<feature type="domain" description="WYL" evidence="2">
    <location>
        <begin position="155"/>
        <end position="219"/>
    </location>
</feature>
<evidence type="ECO:0000259" key="2">
    <source>
        <dbReference type="Pfam" id="PF13280"/>
    </source>
</evidence>
<dbReference type="Pfam" id="PF13280">
    <property type="entry name" value="WYL"/>
    <property type="match status" value="1"/>
</dbReference>
<dbReference type="InterPro" id="IPR036388">
    <property type="entry name" value="WH-like_DNA-bd_sf"/>
</dbReference>
<proteinExistence type="predicted"/>
<dbReference type="Pfam" id="PF08279">
    <property type="entry name" value="HTH_11"/>
    <property type="match status" value="1"/>
</dbReference>
<evidence type="ECO:0000313" key="4">
    <source>
        <dbReference type="Proteomes" id="UP000216101"/>
    </source>
</evidence>
<dbReference type="InterPro" id="IPR026881">
    <property type="entry name" value="WYL_dom"/>
</dbReference>
<dbReference type="PANTHER" id="PTHR34580:SF1">
    <property type="entry name" value="PROTEIN PAFC"/>
    <property type="match status" value="1"/>
</dbReference>
<protein>
    <recommendedName>
        <fullName evidence="5">Transcriptional regulator</fullName>
    </recommendedName>
</protein>
<keyword evidence="4" id="KW-1185">Reference proteome</keyword>
<gene>
    <name evidence="3" type="ORF">CBP51_03355</name>
</gene>
<dbReference type="Gene3D" id="1.10.10.10">
    <property type="entry name" value="Winged helix-like DNA-binding domain superfamily/Winged helix DNA-binding domain"/>
    <property type="match status" value="1"/>
</dbReference>
<evidence type="ECO:0008006" key="5">
    <source>
        <dbReference type="Google" id="ProtNLM"/>
    </source>
</evidence>
<comment type="caution">
    <text evidence="3">The sequence shown here is derived from an EMBL/GenBank/DDBJ whole genome shotgun (WGS) entry which is preliminary data.</text>
</comment>
<dbReference type="PANTHER" id="PTHR34580">
    <property type="match status" value="1"/>
</dbReference>
<sequence>MGKSNTYSQIDRHDQLLGLLKSADCHKVDDLALSLTVSRRTLLRDLDLLKQRGYPIETEAGRGGGVRLYKHWGIGRLQLNYQEVIDLLLSISIMEKLNSPIFLTHLNSIKHKLFASFPTEQQARIKKVRERLLIGELASDFVTSNYKAIASNATTQQISTAFFEQKILYIEYCDEKKNHSKRCIEPHYLFLNWPVWYILAWDIDKDASRCFRLDRIQKANTEKDSFRLKRANVLMEEAEKYAKKL</sequence>
<dbReference type="InterPro" id="IPR013196">
    <property type="entry name" value="HTH_11"/>
</dbReference>
<dbReference type="SUPFAM" id="SSF46785">
    <property type="entry name" value="Winged helix' DNA-binding domain"/>
    <property type="match status" value="1"/>
</dbReference>
<dbReference type="InterPro" id="IPR036390">
    <property type="entry name" value="WH_DNA-bd_sf"/>
</dbReference>
<dbReference type="Proteomes" id="UP000216101">
    <property type="component" value="Unassembled WGS sequence"/>
</dbReference>
<evidence type="ECO:0000313" key="3">
    <source>
        <dbReference type="EMBL" id="OZY86080.1"/>
    </source>
</evidence>
<reference evidence="4" key="1">
    <citation type="submission" date="2017-05" db="EMBL/GenBank/DDBJ databases">
        <authorList>
            <person name="Barney B.M."/>
        </authorList>
    </citation>
    <scope>NUCLEOTIDE SEQUENCE [LARGE SCALE GENOMIC DNA]</scope>
    <source>
        <strain evidence="4">PSBB022</strain>
    </source>
</reference>
<organism evidence="3 4">
    <name type="scientific">Cellvibrio mixtus</name>
    <dbReference type="NCBI Taxonomy" id="39650"/>
    <lineage>
        <taxon>Bacteria</taxon>
        <taxon>Pseudomonadati</taxon>
        <taxon>Pseudomonadota</taxon>
        <taxon>Gammaproteobacteria</taxon>
        <taxon>Cellvibrionales</taxon>
        <taxon>Cellvibrionaceae</taxon>
        <taxon>Cellvibrio</taxon>
    </lineage>
</organism>
<name>A0A266Q8D3_9GAMM</name>
<dbReference type="EMBL" id="NHNI01000001">
    <property type="protein sequence ID" value="OZY86080.1"/>
    <property type="molecule type" value="Genomic_DNA"/>
</dbReference>
<dbReference type="PROSITE" id="PS52050">
    <property type="entry name" value="WYL"/>
    <property type="match status" value="1"/>
</dbReference>
<dbReference type="RefSeq" id="WP_094983840.1">
    <property type="nucleotide sequence ID" value="NZ_NHNI01000001.1"/>
</dbReference>
<dbReference type="InterPro" id="IPR051534">
    <property type="entry name" value="CBASS_pafABC_assoc_protein"/>
</dbReference>